<evidence type="ECO:0000259" key="5">
    <source>
        <dbReference type="PROSITE" id="PS51352"/>
    </source>
</evidence>
<dbReference type="InterPro" id="IPR036249">
    <property type="entry name" value="Thioredoxin-like_sf"/>
</dbReference>
<dbReference type="PANTHER" id="PTHR42852:SF13">
    <property type="entry name" value="PROTEIN DIPZ"/>
    <property type="match status" value="1"/>
</dbReference>
<feature type="transmembrane region" description="Helical" evidence="4">
    <location>
        <begin position="182"/>
        <end position="206"/>
    </location>
</feature>
<evidence type="ECO:0000256" key="1">
    <source>
        <dbReference type="ARBA" id="ARBA00004196"/>
    </source>
</evidence>
<dbReference type="CDD" id="cd21809">
    <property type="entry name" value="ABC-2_lan_permease-like"/>
    <property type="match status" value="1"/>
</dbReference>
<feature type="transmembrane region" description="Helical" evidence="4">
    <location>
        <begin position="268"/>
        <end position="287"/>
    </location>
</feature>
<feature type="transmembrane region" description="Helical" evidence="4">
    <location>
        <begin position="226"/>
        <end position="247"/>
    </location>
</feature>
<dbReference type="Gene3D" id="3.40.30.10">
    <property type="entry name" value="Glutaredoxin"/>
    <property type="match status" value="1"/>
</dbReference>
<dbReference type="GO" id="GO:0030313">
    <property type="term" value="C:cell envelope"/>
    <property type="evidence" value="ECO:0007669"/>
    <property type="project" value="UniProtKB-SubCell"/>
</dbReference>
<feature type="transmembrane region" description="Helical" evidence="4">
    <location>
        <begin position="61"/>
        <end position="79"/>
    </location>
</feature>
<dbReference type="EMBL" id="SBII01000003">
    <property type="protein sequence ID" value="RWX01658.1"/>
    <property type="molecule type" value="Genomic_DNA"/>
</dbReference>
<sequence>MQNFITALKAEHIKKKGTGIYMLSIILGVISPIIWTIIQFFEKEKPGSSLPYNYYVSYIEGLLEPFAGFFFPLLIIITVSRITQLDHKNGGWQLMETQPVRKISIYFSKFSVVLISNLIAILSLVIMGYFGAWIVSLIKGIPQDATTNFAFSELFWIIARLFLAGLFLTAFQYVISVLLPSFIWSILIGFFLLLAFIFLKVFNVTPDYYPLELLDKVATFKKGSQLGYWITYSETLSVLCSIIALYIGFEWYKHKNLKLAFFSKSSRALKLIAVLVVVGGLLAYVLMPNTMESHNKTVISGKIEGDKPFQAIYITNAFADDTLAVIPVKNNTFHYVIEKEVPFDNYSININNAANGEITFGKNDSIHLDIKQRENNFSVVTTGSRLAENQYEKSKIPNYGMASYYIEENIQLDNPDLIRSEIIKEWKEALSTSDKYKTVDNYVPREDFMERNKKMLTITFLNLWNDFVKKRAVMFPKEKTEETADIKLMKKRVPLNDESLLSNEEYFKYIRSQMIAPNKEDIDENTKSLMAIAKLPKGEFKDKMLYWQLNNSIKDASATTERAQLLAQYGTDFTNKKYLTYTLAKNKLIESLGKGMPAPFFDATTQDGKQFNLADFKGKYLMIDVWATWCGPCKKESPLFEKMAIKYKKEPIQFIALSTDQKIDKWLVEAKAKSKSVLQLHINNDNQFSKAYDIQFIPRFILIDPQGNFVNSKMPAPSDKIFEKLLREALSLAEEK</sequence>
<keyword evidence="2" id="KW-0201">Cytochrome c-type biogenesis</keyword>
<dbReference type="GO" id="GO:0016491">
    <property type="term" value="F:oxidoreductase activity"/>
    <property type="evidence" value="ECO:0007669"/>
    <property type="project" value="InterPro"/>
</dbReference>
<dbReference type="InterPro" id="IPR013766">
    <property type="entry name" value="Thioredoxin_domain"/>
</dbReference>
<protein>
    <submittedName>
        <fullName evidence="6">Redoxin domain-containing protein</fullName>
    </submittedName>
</protein>
<evidence type="ECO:0000313" key="7">
    <source>
        <dbReference type="Proteomes" id="UP000287527"/>
    </source>
</evidence>
<dbReference type="InterPro" id="IPR050553">
    <property type="entry name" value="Thioredoxin_ResA/DsbE_sf"/>
</dbReference>
<dbReference type="InterPro" id="IPR013740">
    <property type="entry name" value="Redoxin"/>
</dbReference>
<dbReference type="Pfam" id="PF08534">
    <property type="entry name" value="Redoxin"/>
    <property type="match status" value="1"/>
</dbReference>
<evidence type="ECO:0000256" key="2">
    <source>
        <dbReference type="ARBA" id="ARBA00022748"/>
    </source>
</evidence>
<keyword evidence="7" id="KW-1185">Reference proteome</keyword>
<name>A0A444HD16_9FLAO</name>
<feature type="domain" description="Thioredoxin" evidence="5">
    <location>
        <begin position="592"/>
        <end position="731"/>
    </location>
</feature>
<dbReference type="RefSeq" id="WP_128389195.1">
    <property type="nucleotide sequence ID" value="NZ_SBII01000003.1"/>
</dbReference>
<feature type="transmembrane region" description="Helical" evidence="4">
    <location>
        <begin position="154"/>
        <end position="175"/>
    </location>
</feature>
<dbReference type="PROSITE" id="PS51352">
    <property type="entry name" value="THIOREDOXIN_2"/>
    <property type="match status" value="1"/>
</dbReference>
<comment type="subcellular location">
    <subcellularLocation>
        <location evidence="1">Cell envelope</location>
    </subcellularLocation>
</comment>
<dbReference type="AlphaFoldDB" id="A0A444HD16"/>
<feature type="transmembrane region" description="Helical" evidence="4">
    <location>
        <begin position="20"/>
        <end position="41"/>
    </location>
</feature>
<reference evidence="6 7" key="1">
    <citation type="submission" date="2019-01" db="EMBL/GenBank/DDBJ databases">
        <title>Flavobacterium sp. nov.,isolated from freshwater.</title>
        <authorList>
            <person name="Zhang R."/>
            <person name="Du Z.-J."/>
        </authorList>
    </citation>
    <scope>NUCLEOTIDE SEQUENCE [LARGE SCALE GENOMIC DNA]</scope>
    <source>
        <strain evidence="6 7">1E403</strain>
    </source>
</reference>
<evidence type="ECO:0000256" key="3">
    <source>
        <dbReference type="ARBA" id="ARBA00023284"/>
    </source>
</evidence>
<dbReference type="PROSITE" id="PS00194">
    <property type="entry name" value="THIOREDOXIN_1"/>
    <property type="match status" value="1"/>
</dbReference>
<dbReference type="Pfam" id="PF12730">
    <property type="entry name" value="ABC2_membrane_4"/>
    <property type="match status" value="1"/>
</dbReference>
<organism evidence="6 7">
    <name type="scientific">Flavobacterium cerinum</name>
    <dbReference type="NCBI Taxonomy" id="2502784"/>
    <lineage>
        <taxon>Bacteria</taxon>
        <taxon>Pseudomonadati</taxon>
        <taxon>Bacteroidota</taxon>
        <taxon>Flavobacteriia</taxon>
        <taxon>Flavobacteriales</taxon>
        <taxon>Flavobacteriaceae</taxon>
        <taxon>Flavobacterium</taxon>
    </lineage>
</organism>
<evidence type="ECO:0000313" key="6">
    <source>
        <dbReference type="EMBL" id="RWX01658.1"/>
    </source>
</evidence>
<keyword evidence="4" id="KW-0472">Membrane</keyword>
<dbReference type="SUPFAM" id="SSF52833">
    <property type="entry name" value="Thioredoxin-like"/>
    <property type="match status" value="1"/>
</dbReference>
<accession>A0A444HD16</accession>
<dbReference type="InterPro" id="IPR017937">
    <property type="entry name" value="Thioredoxin_CS"/>
</dbReference>
<dbReference type="CDD" id="cd02966">
    <property type="entry name" value="TlpA_like_family"/>
    <property type="match status" value="1"/>
</dbReference>
<proteinExistence type="predicted"/>
<gene>
    <name evidence="6" type="ORF">EPI11_06825</name>
</gene>
<keyword evidence="4" id="KW-1133">Transmembrane helix</keyword>
<keyword evidence="4" id="KW-0812">Transmembrane</keyword>
<comment type="caution">
    <text evidence="6">The sequence shown here is derived from an EMBL/GenBank/DDBJ whole genome shotgun (WGS) entry which is preliminary data.</text>
</comment>
<dbReference type="PANTHER" id="PTHR42852">
    <property type="entry name" value="THIOL:DISULFIDE INTERCHANGE PROTEIN DSBE"/>
    <property type="match status" value="1"/>
</dbReference>
<evidence type="ECO:0000256" key="4">
    <source>
        <dbReference type="SAM" id="Phobius"/>
    </source>
</evidence>
<dbReference type="OrthoDB" id="743079at2"/>
<dbReference type="Proteomes" id="UP000287527">
    <property type="component" value="Unassembled WGS sequence"/>
</dbReference>
<feature type="transmembrane region" description="Helical" evidence="4">
    <location>
        <begin position="110"/>
        <end position="134"/>
    </location>
</feature>
<dbReference type="GO" id="GO:0017004">
    <property type="term" value="P:cytochrome complex assembly"/>
    <property type="evidence" value="ECO:0007669"/>
    <property type="project" value="UniProtKB-KW"/>
</dbReference>
<keyword evidence="3" id="KW-0676">Redox-active center</keyword>